<proteinExistence type="predicted"/>
<dbReference type="AlphaFoldDB" id="A0A4Y8KPR1"/>
<evidence type="ECO:0000313" key="2">
    <source>
        <dbReference type="Proteomes" id="UP000298218"/>
    </source>
</evidence>
<protein>
    <submittedName>
        <fullName evidence="1">Uncharacterized protein</fullName>
    </submittedName>
</protein>
<dbReference type="RefSeq" id="WP_134172986.1">
    <property type="nucleotide sequence ID" value="NZ_SODI01000001.1"/>
</dbReference>
<sequence length="175" mass="18607">MTTLQPEAEAALAPVREALLATARKTAAQIQEDAQAQAQVLLDAAHGEADRIRAGAAATGESAGRSQAALRSARTRRQAHETVLTQQNNLFLELRREVAESATALRSDPRYPDLLDRLTERARAALGPDATLTESSDGGGIAERGSRRLDLSLPTLALSTLDSLSAEISPLWVST</sequence>
<organism evidence="1 2">
    <name type="scientific">Cryobacterium psychrophilum</name>
    <dbReference type="NCBI Taxonomy" id="41988"/>
    <lineage>
        <taxon>Bacteria</taxon>
        <taxon>Bacillati</taxon>
        <taxon>Actinomycetota</taxon>
        <taxon>Actinomycetes</taxon>
        <taxon>Micrococcales</taxon>
        <taxon>Microbacteriaceae</taxon>
        <taxon>Cryobacterium</taxon>
    </lineage>
</organism>
<keyword evidence="2" id="KW-1185">Reference proteome</keyword>
<dbReference type="EMBL" id="SOHQ01000014">
    <property type="protein sequence ID" value="TFD80594.1"/>
    <property type="molecule type" value="Genomic_DNA"/>
</dbReference>
<dbReference type="OrthoDB" id="4951400at2"/>
<accession>A0A4Y8KPR1</accession>
<reference evidence="1 2" key="1">
    <citation type="submission" date="2019-03" db="EMBL/GenBank/DDBJ databases">
        <title>Genomics of glacier-inhabiting Cryobacterium strains.</title>
        <authorList>
            <person name="Liu Q."/>
            <person name="Xin Y.-H."/>
        </authorList>
    </citation>
    <scope>NUCLEOTIDE SEQUENCE [LARGE SCALE GENOMIC DNA]</scope>
    <source>
        <strain evidence="1 2">CGMCC 1.4292</strain>
    </source>
</reference>
<evidence type="ECO:0000313" key="1">
    <source>
        <dbReference type="EMBL" id="TFD80594.1"/>
    </source>
</evidence>
<comment type="caution">
    <text evidence="1">The sequence shown here is derived from an EMBL/GenBank/DDBJ whole genome shotgun (WGS) entry which is preliminary data.</text>
</comment>
<name>A0A4Y8KPR1_9MICO</name>
<gene>
    <name evidence="1" type="ORF">E3T53_04595</name>
</gene>
<dbReference type="Proteomes" id="UP000298218">
    <property type="component" value="Unassembled WGS sequence"/>
</dbReference>